<keyword evidence="1" id="KW-0805">Transcription regulation</keyword>
<dbReference type="PRINTS" id="PR00032">
    <property type="entry name" value="HTHARAC"/>
</dbReference>
<dbReference type="AlphaFoldDB" id="A0A1I4ITR5"/>
<dbReference type="EMBL" id="FOTS01000009">
    <property type="protein sequence ID" value="SFL57738.1"/>
    <property type="molecule type" value="Genomic_DNA"/>
</dbReference>
<dbReference type="InterPro" id="IPR053142">
    <property type="entry name" value="PchR_regulatory_protein"/>
</dbReference>
<feature type="domain" description="HTH araC/xylS-type" evidence="4">
    <location>
        <begin position="232"/>
        <end position="330"/>
    </location>
</feature>
<dbReference type="SMART" id="SM00342">
    <property type="entry name" value="HTH_ARAC"/>
    <property type="match status" value="1"/>
</dbReference>
<dbReference type="GO" id="GO:0043565">
    <property type="term" value="F:sequence-specific DNA binding"/>
    <property type="evidence" value="ECO:0007669"/>
    <property type="project" value="InterPro"/>
</dbReference>
<sequence>MFDVQLKPYEMINVINEDCPICEGFGQIYNLETSEYEFVIPAEMGQGYCKQIAVNSQFQVLYFDMNFSQTIEVQGISRIPHIDLFFCFEEGFQWTFHGKKTQLGMLAGESFLVKSRESRKKCMYPSAEKIRFMQIKMNLHKFEELIQNVCSDWDISGIGKCEEIFQRSSISPVIYVILQQILNCSYKGALKNMFIEGKILELFAVYFNESLLEQERKEHKIKLSTNDINSIYQARKVLDDQIVVSPSLACLAKQVCLNEFKLKNGFKRIFGETVHAYVIAKRLELARQLFEEGQMSVSEVAGASGYANVSHFAQAFRKKFGVNPKIYLRHVVKE</sequence>
<evidence type="ECO:0000256" key="2">
    <source>
        <dbReference type="ARBA" id="ARBA00023125"/>
    </source>
</evidence>
<dbReference type="Pfam" id="PF12833">
    <property type="entry name" value="HTH_18"/>
    <property type="match status" value="1"/>
</dbReference>
<evidence type="ECO:0000259" key="4">
    <source>
        <dbReference type="PROSITE" id="PS01124"/>
    </source>
</evidence>
<evidence type="ECO:0000313" key="6">
    <source>
        <dbReference type="Proteomes" id="UP000199520"/>
    </source>
</evidence>
<evidence type="ECO:0000256" key="1">
    <source>
        <dbReference type="ARBA" id="ARBA00023015"/>
    </source>
</evidence>
<protein>
    <submittedName>
        <fullName evidence="5">AraC-type DNA-binding protein</fullName>
    </submittedName>
</protein>
<organism evidence="5 6">
    <name type="scientific">Pelosinus propionicus DSM 13327</name>
    <dbReference type="NCBI Taxonomy" id="1123291"/>
    <lineage>
        <taxon>Bacteria</taxon>
        <taxon>Bacillati</taxon>
        <taxon>Bacillota</taxon>
        <taxon>Negativicutes</taxon>
        <taxon>Selenomonadales</taxon>
        <taxon>Sporomusaceae</taxon>
        <taxon>Pelosinus</taxon>
    </lineage>
</organism>
<proteinExistence type="predicted"/>
<dbReference type="PROSITE" id="PS01124">
    <property type="entry name" value="HTH_ARAC_FAMILY_2"/>
    <property type="match status" value="1"/>
</dbReference>
<dbReference type="PANTHER" id="PTHR47893:SF1">
    <property type="entry name" value="REGULATORY PROTEIN PCHR"/>
    <property type="match status" value="1"/>
</dbReference>
<dbReference type="STRING" id="1123291.SAMN04490355_1009108"/>
<dbReference type="InterPro" id="IPR018060">
    <property type="entry name" value="HTH_AraC"/>
</dbReference>
<evidence type="ECO:0000313" key="5">
    <source>
        <dbReference type="EMBL" id="SFL57738.1"/>
    </source>
</evidence>
<evidence type="ECO:0000256" key="3">
    <source>
        <dbReference type="ARBA" id="ARBA00023163"/>
    </source>
</evidence>
<reference evidence="6" key="1">
    <citation type="submission" date="2016-10" db="EMBL/GenBank/DDBJ databases">
        <authorList>
            <person name="Varghese N."/>
            <person name="Submissions S."/>
        </authorList>
    </citation>
    <scope>NUCLEOTIDE SEQUENCE [LARGE SCALE GENOMIC DNA]</scope>
    <source>
        <strain evidence="6">DSM 13327</strain>
    </source>
</reference>
<accession>A0A1I4ITR5</accession>
<keyword evidence="3" id="KW-0804">Transcription</keyword>
<dbReference type="SUPFAM" id="SSF46689">
    <property type="entry name" value="Homeodomain-like"/>
    <property type="match status" value="1"/>
</dbReference>
<dbReference type="GO" id="GO:0003700">
    <property type="term" value="F:DNA-binding transcription factor activity"/>
    <property type="evidence" value="ECO:0007669"/>
    <property type="project" value="InterPro"/>
</dbReference>
<name>A0A1I4ITR5_9FIRM</name>
<keyword evidence="6" id="KW-1185">Reference proteome</keyword>
<dbReference type="InterPro" id="IPR009057">
    <property type="entry name" value="Homeodomain-like_sf"/>
</dbReference>
<dbReference type="Gene3D" id="1.10.10.60">
    <property type="entry name" value="Homeodomain-like"/>
    <property type="match status" value="1"/>
</dbReference>
<gene>
    <name evidence="5" type="ORF">SAMN04490355_1009108</name>
</gene>
<dbReference type="OrthoDB" id="9782503at2"/>
<dbReference type="PANTHER" id="PTHR47893">
    <property type="entry name" value="REGULATORY PROTEIN PCHR"/>
    <property type="match status" value="1"/>
</dbReference>
<dbReference type="InterPro" id="IPR020449">
    <property type="entry name" value="Tscrpt_reg_AraC-type_HTH"/>
</dbReference>
<dbReference type="Proteomes" id="UP000199520">
    <property type="component" value="Unassembled WGS sequence"/>
</dbReference>
<keyword evidence="2 5" id="KW-0238">DNA-binding</keyword>